<sequence length="320" mass="34911">MKATLIRGLTNGIQVTWTLSKIIFPITVLVTILQHTPILPLLIQLFTPLMSWIGLPGEAAVPIVLGNSLNLFAGIAAIVSFEFTVKEVFIMALMLSFSHNLFVESSVAVKVGIRWPIVVGIRIALAILSALTIHLFWSGGQEIAQYGFVGVDSSTPESWVAIGYDGFLTAGSSVLQLAMIVVPLMVLLQFLRELGWLKKISTQLAPFTKILGMKPNASMTLVAGLSIGLAYGAGVMVQAVREDGVSKKDMYLALIFLVACHAVIEDTLIFIPLGIPVWPLLIIRLTTAILLTALIARLWKHAELKERKDIVKNEHTHDII</sequence>
<feature type="transmembrane region" description="Helical" evidence="1">
    <location>
        <begin position="277"/>
        <end position="299"/>
    </location>
</feature>
<keyword evidence="4" id="KW-1185">Reference proteome</keyword>
<name>A0A9J6RDA2_9BACI</name>
<feature type="domain" description="Nucleoside transporter/FeoB GTPase Gate" evidence="2">
    <location>
        <begin position="17"/>
        <end position="99"/>
    </location>
</feature>
<evidence type="ECO:0000256" key="1">
    <source>
        <dbReference type="SAM" id="Phobius"/>
    </source>
</evidence>
<accession>A0A9J6RDA2</accession>
<reference evidence="3" key="1">
    <citation type="submission" date="2022-11" db="EMBL/GenBank/DDBJ databases">
        <title>WGS of Natronobacillus azotifigens 24KS-1, an anaerobic diazotrophic haloalkaliphile from soda-rich habitats.</title>
        <authorList>
            <person name="Sorokin D.Y."/>
            <person name="Merkel A.Y."/>
        </authorList>
    </citation>
    <scope>NUCLEOTIDE SEQUENCE</scope>
    <source>
        <strain evidence="3">24KS-1</strain>
    </source>
</reference>
<dbReference type="AlphaFoldDB" id="A0A9J6RDA2"/>
<proteinExistence type="predicted"/>
<feature type="transmembrane region" description="Helical" evidence="1">
    <location>
        <begin position="59"/>
        <end position="81"/>
    </location>
</feature>
<keyword evidence="1" id="KW-0472">Membrane</keyword>
<feature type="transmembrane region" description="Helical" evidence="1">
    <location>
        <begin position="22"/>
        <end position="47"/>
    </location>
</feature>
<dbReference type="RefSeq" id="WP_268780101.1">
    <property type="nucleotide sequence ID" value="NZ_JAPRAT010000015.1"/>
</dbReference>
<dbReference type="InterPro" id="IPR011642">
    <property type="entry name" value="Gate_dom"/>
</dbReference>
<comment type="caution">
    <text evidence="3">The sequence shown here is derived from an EMBL/GenBank/DDBJ whole genome shotgun (WGS) entry which is preliminary data.</text>
</comment>
<dbReference type="EMBL" id="JAPRAT010000015">
    <property type="protein sequence ID" value="MCZ0703331.1"/>
    <property type="molecule type" value="Genomic_DNA"/>
</dbReference>
<keyword evidence="1" id="KW-0812">Transmembrane</keyword>
<feature type="transmembrane region" description="Helical" evidence="1">
    <location>
        <begin position="217"/>
        <end position="239"/>
    </location>
</feature>
<evidence type="ECO:0000259" key="2">
    <source>
        <dbReference type="Pfam" id="PF07670"/>
    </source>
</evidence>
<feature type="transmembrane region" description="Helical" evidence="1">
    <location>
        <begin position="251"/>
        <end position="271"/>
    </location>
</feature>
<evidence type="ECO:0000313" key="4">
    <source>
        <dbReference type="Proteomes" id="UP001084197"/>
    </source>
</evidence>
<feature type="transmembrane region" description="Helical" evidence="1">
    <location>
        <begin position="115"/>
        <end position="137"/>
    </location>
</feature>
<dbReference type="Pfam" id="PF07670">
    <property type="entry name" value="Gate"/>
    <property type="match status" value="2"/>
</dbReference>
<feature type="domain" description="Nucleoside transporter/FeoB GTPase Gate" evidence="2">
    <location>
        <begin position="174"/>
        <end position="264"/>
    </location>
</feature>
<evidence type="ECO:0000313" key="3">
    <source>
        <dbReference type="EMBL" id="MCZ0703331.1"/>
    </source>
</evidence>
<feature type="transmembrane region" description="Helical" evidence="1">
    <location>
        <begin position="174"/>
        <end position="191"/>
    </location>
</feature>
<organism evidence="3 4">
    <name type="scientific">Natronobacillus azotifigens</name>
    <dbReference type="NCBI Taxonomy" id="472978"/>
    <lineage>
        <taxon>Bacteria</taxon>
        <taxon>Bacillati</taxon>
        <taxon>Bacillota</taxon>
        <taxon>Bacilli</taxon>
        <taxon>Bacillales</taxon>
        <taxon>Bacillaceae</taxon>
        <taxon>Natronobacillus</taxon>
    </lineage>
</organism>
<dbReference type="Proteomes" id="UP001084197">
    <property type="component" value="Unassembled WGS sequence"/>
</dbReference>
<protein>
    <submittedName>
        <fullName evidence="3">Nucleoside recognition domain-containing protein</fullName>
    </submittedName>
</protein>
<keyword evidence="1" id="KW-1133">Transmembrane helix</keyword>
<gene>
    <name evidence="3" type="ORF">OWO01_08900</name>
</gene>